<organism evidence="2 3">
    <name type="scientific">Setaria viridis</name>
    <name type="common">Green bristlegrass</name>
    <name type="synonym">Setaria italica subsp. viridis</name>
    <dbReference type="NCBI Taxonomy" id="4556"/>
    <lineage>
        <taxon>Eukaryota</taxon>
        <taxon>Viridiplantae</taxon>
        <taxon>Streptophyta</taxon>
        <taxon>Embryophyta</taxon>
        <taxon>Tracheophyta</taxon>
        <taxon>Spermatophyta</taxon>
        <taxon>Magnoliopsida</taxon>
        <taxon>Liliopsida</taxon>
        <taxon>Poales</taxon>
        <taxon>Poaceae</taxon>
        <taxon>PACMAD clade</taxon>
        <taxon>Panicoideae</taxon>
        <taxon>Panicodae</taxon>
        <taxon>Paniceae</taxon>
        <taxon>Cenchrinae</taxon>
        <taxon>Setaria</taxon>
    </lineage>
</organism>
<name>A0A4U6TAA9_SETVI</name>
<evidence type="ECO:0000313" key="3">
    <source>
        <dbReference type="Proteomes" id="UP000298652"/>
    </source>
</evidence>
<dbReference type="EMBL" id="CM016560">
    <property type="protein sequence ID" value="TKV97456.1"/>
    <property type="molecule type" value="Genomic_DNA"/>
</dbReference>
<proteinExistence type="predicted"/>
<accession>A0A4U6TAA9</accession>
<feature type="region of interest" description="Disordered" evidence="1">
    <location>
        <begin position="361"/>
        <end position="526"/>
    </location>
</feature>
<dbReference type="Gramene" id="TKV97456">
    <property type="protein sequence ID" value="TKV97456"/>
    <property type="gene ID" value="SEVIR_9G495800v2"/>
</dbReference>
<evidence type="ECO:0000313" key="2">
    <source>
        <dbReference type="EMBL" id="TKV97458.1"/>
    </source>
</evidence>
<dbReference type="EMBL" id="CM016560">
    <property type="protein sequence ID" value="TKV97458.1"/>
    <property type="molecule type" value="Genomic_DNA"/>
</dbReference>
<reference evidence="2 3" key="1">
    <citation type="submission" date="2019-03" db="EMBL/GenBank/DDBJ databases">
        <title>WGS assembly of Setaria viridis.</title>
        <authorList>
            <person name="Huang P."/>
            <person name="Jenkins J."/>
            <person name="Grimwood J."/>
            <person name="Barry K."/>
            <person name="Healey A."/>
            <person name="Mamidi S."/>
            <person name="Sreedasyam A."/>
            <person name="Shu S."/>
            <person name="Feldman M."/>
            <person name="Wu J."/>
            <person name="Yu Y."/>
            <person name="Chen C."/>
            <person name="Johnson J."/>
            <person name="Rokhsar D."/>
            <person name="Baxter I."/>
            <person name="Schmutz J."/>
            <person name="Brutnell T."/>
            <person name="Kellogg E."/>
        </authorList>
    </citation>
    <scope>NUCLEOTIDE SEQUENCE [LARGE SCALE GENOMIC DNA]</scope>
    <source>
        <strain evidence="3">cv. A10</strain>
    </source>
</reference>
<keyword evidence="3" id="KW-1185">Reference proteome</keyword>
<protein>
    <recommendedName>
        <fullName evidence="4">Aminotransferase-like plant mobile domain-containing protein</fullName>
    </recommendedName>
</protein>
<dbReference type="Gramene" id="TKV97458">
    <property type="protein sequence ID" value="TKV97458"/>
    <property type="gene ID" value="SEVIR_9G495800v2"/>
</dbReference>
<feature type="compositionally biased region" description="Acidic residues" evidence="1">
    <location>
        <begin position="393"/>
        <end position="434"/>
    </location>
</feature>
<evidence type="ECO:0008006" key="4">
    <source>
        <dbReference type="Google" id="ProtNLM"/>
    </source>
</evidence>
<dbReference type="Gramene" id="TKV97457">
    <property type="protein sequence ID" value="TKV97457"/>
    <property type="gene ID" value="SEVIR_9G495800v2"/>
</dbReference>
<gene>
    <name evidence="2" type="ORF">SEVIR_9G495800v2</name>
</gene>
<feature type="compositionally biased region" description="Basic and acidic residues" evidence="1">
    <location>
        <begin position="447"/>
        <end position="465"/>
    </location>
</feature>
<feature type="region of interest" description="Disordered" evidence="1">
    <location>
        <begin position="1"/>
        <end position="25"/>
    </location>
</feature>
<dbReference type="PANTHER" id="PTHR34835:SF85">
    <property type="entry name" value="AMINOTRANSFERASE-LIKE PLANT MOBILE DOMAIN-CONTAINING PROTEIN"/>
    <property type="match status" value="1"/>
</dbReference>
<dbReference type="Proteomes" id="UP000298652">
    <property type="component" value="Chromosome 9"/>
</dbReference>
<dbReference type="EMBL" id="CM016560">
    <property type="protein sequence ID" value="TKV97457.1"/>
    <property type="molecule type" value="Genomic_DNA"/>
</dbReference>
<dbReference type="PANTHER" id="PTHR34835">
    <property type="entry name" value="OS07G0283600 PROTEIN-RELATED"/>
    <property type="match status" value="1"/>
</dbReference>
<sequence length="526" mass="58255">MDNRRHRSYSPPPHGSGSGKKQKCSGGKGFWISRCNPSNLIQTAKNFTLEQCDLIRRNGFGGLLNLKCRKNPPHLLYHWLAKHFNCATSELVFSNGTVIPVTAKSVQLILGIPYGNRKVKYEMDAQSTALMKQDYYSDGLPSRITSIVEQLSEMRKADDRFLRTFLLLAMSCFLCPTTSCRISPRCFPSLVDISSVAQLDWCDFVLKQLVSSIKRYKHRLTICGCMFFLAVHYLDHLDTGSYRVPSSIPRTRVWTTKVIEKVVNMDTISQDDGVYGNLPVKAIANSHWINSGLKIPPVIGGGLTVEQFVSSHLAADCAPSVKDELCRVVNNFCTNANSLLSMFVGSFLKDLSGLIPSLSNTIPEAPQKPSCASSQANHSDLEECSDEYHTEDETSVDDIVSDDASEDKSDDENTSSDSYSDDDSSHDDASEESDDQHASIDASGNKLAHEQDGNDHNDICKKEVPGELFQEISVPPGYPDIAGLKQEPGSPASDRSLHQHIANENPIPVPSGNVQQEQQEWHVRRE</sequence>
<dbReference type="OMA" id="HNTILTW"/>
<dbReference type="AlphaFoldDB" id="A0A4U6TAA9"/>
<evidence type="ECO:0000256" key="1">
    <source>
        <dbReference type="SAM" id="MobiDB-lite"/>
    </source>
</evidence>